<dbReference type="FunCoup" id="W4KDS4">
    <property type="interactions" value="217"/>
</dbReference>
<dbReference type="RefSeq" id="XP_009545711.1">
    <property type="nucleotide sequence ID" value="XM_009547416.1"/>
</dbReference>
<dbReference type="EMBL" id="KI925457">
    <property type="protein sequence ID" value="ETW83465.1"/>
    <property type="molecule type" value="Genomic_DNA"/>
</dbReference>
<dbReference type="GO" id="GO:0000709">
    <property type="term" value="P:meiotic joint molecule formation"/>
    <property type="evidence" value="ECO:0007669"/>
    <property type="project" value="TreeGrafter"/>
</dbReference>
<protein>
    <recommendedName>
        <fullName evidence="6">Homologous-pairing protein 2 winged helix domain-containing protein</fullName>
    </recommendedName>
</protein>
<accession>W4KDS4</accession>
<dbReference type="Gene3D" id="1.10.10.10">
    <property type="entry name" value="Winged helix-like DNA-binding domain superfamily/Winged helix DNA-binding domain"/>
    <property type="match status" value="1"/>
</dbReference>
<dbReference type="Pfam" id="PF07106">
    <property type="entry name" value="WHD_TBPIP"/>
    <property type="match status" value="1"/>
</dbReference>
<dbReference type="PANTHER" id="PTHR15938:SF0">
    <property type="entry name" value="HOMOLOGOUS-PAIRING PROTEIN 2 HOMOLOG"/>
    <property type="match status" value="1"/>
</dbReference>
<evidence type="ECO:0000256" key="1">
    <source>
        <dbReference type="ARBA" id="ARBA00004123"/>
    </source>
</evidence>
<comment type="similarity">
    <text evidence="2">Belongs to the HOP2 family.</text>
</comment>
<dbReference type="Proteomes" id="UP000030671">
    <property type="component" value="Unassembled WGS sequence"/>
</dbReference>
<keyword evidence="8" id="KW-1185">Reference proteome</keyword>
<organism evidence="7 8">
    <name type="scientific">Heterobasidion irregulare (strain TC 32-1)</name>
    <dbReference type="NCBI Taxonomy" id="747525"/>
    <lineage>
        <taxon>Eukaryota</taxon>
        <taxon>Fungi</taxon>
        <taxon>Dikarya</taxon>
        <taxon>Basidiomycota</taxon>
        <taxon>Agaricomycotina</taxon>
        <taxon>Agaricomycetes</taxon>
        <taxon>Russulales</taxon>
        <taxon>Bondarzewiaceae</taxon>
        <taxon>Heterobasidion</taxon>
        <taxon>Heterobasidion annosum species complex</taxon>
    </lineage>
</organism>
<dbReference type="HOGENOM" id="CLU_063266_3_1_1"/>
<dbReference type="GO" id="GO:0120230">
    <property type="term" value="F:recombinase activator activity"/>
    <property type="evidence" value="ECO:0007669"/>
    <property type="project" value="TreeGrafter"/>
</dbReference>
<dbReference type="OrthoDB" id="272266at2759"/>
<reference evidence="7 8" key="1">
    <citation type="journal article" date="2012" name="New Phytol.">
        <title>Insight into trade-off between wood decay and parasitism from the genome of a fungal forest pathogen.</title>
        <authorList>
            <person name="Olson A."/>
            <person name="Aerts A."/>
            <person name="Asiegbu F."/>
            <person name="Belbahri L."/>
            <person name="Bouzid O."/>
            <person name="Broberg A."/>
            <person name="Canback B."/>
            <person name="Coutinho P.M."/>
            <person name="Cullen D."/>
            <person name="Dalman K."/>
            <person name="Deflorio G."/>
            <person name="van Diepen L.T."/>
            <person name="Dunand C."/>
            <person name="Duplessis S."/>
            <person name="Durling M."/>
            <person name="Gonthier P."/>
            <person name="Grimwood J."/>
            <person name="Fossdal C.G."/>
            <person name="Hansson D."/>
            <person name="Henrissat B."/>
            <person name="Hietala A."/>
            <person name="Himmelstrand K."/>
            <person name="Hoffmeister D."/>
            <person name="Hogberg N."/>
            <person name="James T.Y."/>
            <person name="Karlsson M."/>
            <person name="Kohler A."/>
            <person name="Kues U."/>
            <person name="Lee Y.H."/>
            <person name="Lin Y.C."/>
            <person name="Lind M."/>
            <person name="Lindquist E."/>
            <person name="Lombard V."/>
            <person name="Lucas S."/>
            <person name="Lunden K."/>
            <person name="Morin E."/>
            <person name="Murat C."/>
            <person name="Park J."/>
            <person name="Raffaello T."/>
            <person name="Rouze P."/>
            <person name="Salamov A."/>
            <person name="Schmutz J."/>
            <person name="Solheim H."/>
            <person name="Stahlberg J."/>
            <person name="Velez H."/>
            <person name="de Vries R.P."/>
            <person name="Wiebenga A."/>
            <person name="Woodward S."/>
            <person name="Yakovlev I."/>
            <person name="Garbelotto M."/>
            <person name="Martin F."/>
            <person name="Grigoriev I.V."/>
            <person name="Stenlid J."/>
        </authorList>
    </citation>
    <scope>NUCLEOTIDE SEQUENCE [LARGE SCALE GENOMIC DNA]</scope>
    <source>
        <strain evidence="7 8">TC 32-1</strain>
    </source>
</reference>
<dbReference type="KEGG" id="hir:HETIRDRAFT_383528"/>
<keyword evidence="4" id="KW-0539">Nucleus</keyword>
<dbReference type="GO" id="GO:0007129">
    <property type="term" value="P:homologous chromosome pairing at meiosis"/>
    <property type="evidence" value="ECO:0007669"/>
    <property type="project" value="TreeGrafter"/>
</dbReference>
<evidence type="ECO:0000313" key="7">
    <source>
        <dbReference type="EMBL" id="ETW83465.1"/>
    </source>
</evidence>
<name>W4KDS4_HETIT</name>
<evidence type="ECO:0000259" key="6">
    <source>
        <dbReference type="Pfam" id="PF07106"/>
    </source>
</evidence>
<dbReference type="InterPro" id="IPR010776">
    <property type="entry name" value="Hop2_WH_dom"/>
</dbReference>
<dbReference type="STRING" id="747525.W4KDS4"/>
<feature type="non-terminal residue" evidence="7">
    <location>
        <position position="184"/>
    </location>
</feature>
<dbReference type="PANTHER" id="PTHR15938">
    <property type="entry name" value="TBP-1 INTERACTING PROTEIN"/>
    <property type="match status" value="1"/>
</dbReference>
<dbReference type="InterPro" id="IPR036388">
    <property type="entry name" value="WH-like_DNA-bd_sf"/>
</dbReference>
<dbReference type="eggNOG" id="KOG4603">
    <property type="taxonomic scope" value="Eukaryota"/>
</dbReference>
<evidence type="ECO:0000256" key="5">
    <source>
        <dbReference type="ARBA" id="ARBA00023254"/>
    </source>
</evidence>
<dbReference type="GO" id="GO:0010774">
    <property type="term" value="P:meiotic strand invasion involved in reciprocal meiotic recombination"/>
    <property type="evidence" value="ECO:0007669"/>
    <property type="project" value="TreeGrafter"/>
</dbReference>
<sequence>MNRPFGAVDVSANLKGAVPKTATQKILLALADKGAVKQKAYGKTTFFVANQDSVDAVPSSKLAALEADCGALEDANKALAAQLKTLSAGLAKIRSAPTDDELLRARLAPLRAGTPLVSADELARLDADWVRWRSEWAARKRVFATFWALVSDALTPQDARELAEDLGIEYDTAEHDAVERGALC</sequence>
<dbReference type="GO" id="GO:0000794">
    <property type="term" value="C:condensed nuclear chromosome"/>
    <property type="evidence" value="ECO:0007669"/>
    <property type="project" value="TreeGrafter"/>
</dbReference>
<feature type="domain" description="Homologous-pairing protein 2 winged helix" evidence="6">
    <location>
        <begin position="2"/>
        <end position="50"/>
    </location>
</feature>
<keyword evidence="3" id="KW-0233">DNA recombination</keyword>
<evidence type="ECO:0000256" key="2">
    <source>
        <dbReference type="ARBA" id="ARBA00007922"/>
    </source>
</evidence>
<evidence type="ECO:0000256" key="3">
    <source>
        <dbReference type="ARBA" id="ARBA00023172"/>
    </source>
</evidence>
<comment type="subcellular location">
    <subcellularLocation>
        <location evidence="1">Nucleus</location>
    </subcellularLocation>
</comment>
<evidence type="ECO:0000256" key="4">
    <source>
        <dbReference type="ARBA" id="ARBA00023242"/>
    </source>
</evidence>
<dbReference type="AlphaFoldDB" id="W4KDS4"/>
<proteinExistence type="inferred from homology"/>
<dbReference type="InParanoid" id="W4KDS4"/>
<gene>
    <name evidence="7" type="ORF">HETIRDRAFT_383528</name>
</gene>
<dbReference type="GO" id="GO:0003690">
    <property type="term" value="F:double-stranded DNA binding"/>
    <property type="evidence" value="ECO:0007669"/>
    <property type="project" value="TreeGrafter"/>
</dbReference>
<dbReference type="GO" id="GO:0120231">
    <property type="term" value="C:DNA recombinase auxiliary factor complex"/>
    <property type="evidence" value="ECO:0007669"/>
    <property type="project" value="TreeGrafter"/>
</dbReference>
<dbReference type="GeneID" id="20672159"/>
<evidence type="ECO:0000313" key="8">
    <source>
        <dbReference type="Proteomes" id="UP000030671"/>
    </source>
</evidence>
<keyword evidence="5" id="KW-0469">Meiosis</keyword>